<dbReference type="Proteomes" id="UP000077069">
    <property type="component" value="Unassembled WGS sequence"/>
</dbReference>
<dbReference type="OrthoDB" id="10481529at2759"/>
<dbReference type="RefSeq" id="XP_018036907.1">
    <property type="nucleotide sequence ID" value="XM_018178563.1"/>
</dbReference>
<evidence type="ECO:0000313" key="2">
    <source>
        <dbReference type="EMBL" id="OAG06542.1"/>
    </source>
</evidence>
<organism evidence="2 3">
    <name type="scientific">Paraphaeosphaeria sporulosa</name>
    <dbReference type="NCBI Taxonomy" id="1460663"/>
    <lineage>
        <taxon>Eukaryota</taxon>
        <taxon>Fungi</taxon>
        <taxon>Dikarya</taxon>
        <taxon>Ascomycota</taxon>
        <taxon>Pezizomycotina</taxon>
        <taxon>Dothideomycetes</taxon>
        <taxon>Pleosporomycetidae</taxon>
        <taxon>Pleosporales</taxon>
        <taxon>Massarineae</taxon>
        <taxon>Didymosphaeriaceae</taxon>
        <taxon>Paraphaeosphaeria</taxon>
    </lineage>
</organism>
<dbReference type="InParanoid" id="A0A177CHV1"/>
<keyword evidence="1" id="KW-0732">Signal</keyword>
<dbReference type="AlphaFoldDB" id="A0A177CHV1"/>
<gene>
    <name evidence="2" type="ORF">CC84DRAFT_1164793</name>
</gene>
<accession>A0A177CHV1</accession>
<evidence type="ECO:0000313" key="3">
    <source>
        <dbReference type="Proteomes" id="UP000077069"/>
    </source>
</evidence>
<dbReference type="GeneID" id="28762049"/>
<reference evidence="2 3" key="1">
    <citation type="submission" date="2016-05" db="EMBL/GenBank/DDBJ databases">
        <title>Comparative analysis of secretome profiles of manganese(II)-oxidizing ascomycete fungi.</title>
        <authorList>
            <consortium name="DOE Joint Genome Institute"/>
            <person name="Zeiner C.A."/>
            <person name="Purvine S.O."/>
            <person name="Zink E.M."/>
            <person name="Wu S."/>
            <person name="Pasa-Tolic L."/>
            <person name="Chaput D.L."/>
            <person name="Haridas S."/>
            <person name="Grigoriev I.V."/>
            <person name="Santelli C.M."/>
            <person name="Hansel C.M."/>
        </authorList>
    </citation>
    <scope>NUCLEOTIDE SEQUENCE [LARGE SCALE GENOMIC DNA]</scope>
    <source>
        <strain evidence="2 3">AP3s5-JAC2a</strain>
    </source>
</reference>
<keyword evidence="3" id="KW-1185">Reference proteome</keyword>
<evidence type="ECO:0000256" key="1">
    <source>
        <dbReference type="SAM" id="SignalP"/>
    </source>
</evidence>
<feature type="signal peptide" evidence="1">
    <location>
        <begin position="1"/>
        <end position="20"/>
    </location>
</feature>
<name>A0A177CHV1_9PLEO</name>
<dbReference type="EMBL" id="KV441552">
    <property type="protein sequence ID" value="OAG06542.1"/>
    <property type="molecule type" value="Genomic_DNA"/>
</dbReference>
<proteinExistence type="predicted"/>
<feature type="chain" id="PRO_5008058317" evidence="1">
    <location>
        <begin position="21"/>
        <end position="78"/>
    </location>
</feature>
<sequence length="78" mass="8453">MKLALSISLVAAALSFEAVALPNKYSEPHPFFDKRGMPARFEVTSHETINGVKSTTVQNKNMSALYGISQAPLLMTAL</sequence>
<protein>
    <submittedName>
        <fullName evidence="2">Uncharacterized protein</fullName>
    </submittedName>
</protein>